<dbReference type="Pfam" id="PF01370">
    <property type="entry name" value="Epimerase"/>
    <property type="match status" value="1"/>
</dbReference>
<dbReference type="SUPFAM" id="SSF51735">
    <property type="entry name" value="NAD(P)-binding Rossmann-fold domains"/>
    <property type="match status" value="1"/>
</dbReference>
<comment type="similarity">
    <text evidence="2">Belongs to the NAD(P)-dependent epimerase/dehydratase family. Dihydroflavonol-4-reductase subfamily.</text>
</comment>
<accession>A0A8H3DQB3</accession>
<dbReference type="Proteomes" id="UP000663853">
    <property type="component" value="Unassembled WGS sequence"/>
</dbReference>
<reference evidence="4" key="1">
    <citation type="submission" date="2021-01" db="EMBL/GenBank/DDBJ databases">
        <authorList>
            <person name="Kaushik A."/>
        </authorList>
    </citation>
    <scope>NUCLEOTIDE SEQUENCE</scope>
    <source>
        <strain evidence="4">AG6-10EEA</strain>
    </source>
</reference>
<evidence type="ECO:0000313" key="4">
    <source>
        <dbReference type="EMBL" id="CAE6536444.1"/>
    </source>
</evidence>
<name>A0A8H3DQB3_9AGAM</name>
<evidence type="ECO:0000259" key="3">
    <source>
        <dbReference type="Pfam" id="PF01370"/>
    </source>
</evidence>
<gene>
    <name evidence="4" type="ORF">RDB_LOCUS180639</name>
</gene>
<evidence type="ECO:0000313" key="5">
    <source>
        <dbReference type="Proteomes" id="UP000663853"/>
    </source>
</evidence>
<proteinExistence type="inferred from homology"/>
<protein>
    <recommendedName>
        <fullName evidence="3">NAD-dependent epimerase/dehydratase domain-containing protein</fullName>
    </recommendedName>
</protein>
<dbReference type="AlphaFoldDB" id="A0A8H3DQB3"/>
<dbReference type="PANTHER" id="PTHR10366">
    <property type="entry name" value="NAD DEPENDENT EPIMERASE/DEHYDRATASE"/>
    <property type="match status" value="1"/>
</dbReference>
<dbReference type="InterPro" id="IPR036291">
    <property type="entry name" value="NAD(P)-bd_dom_sf"/>
</dbReference>
<evidence type="ECO:0000256" key="2">
    <source>
        <dbReference type="ARBA" id="ARBA00023445"/>
    </source>
</evidence>
<sequence length="354" mass="38216">MPCVTPTAKILLTGVNGYIGAHVAKDLLDRGYTVIGTVRSSAKGDEITKYLGEYGSRFSYVVVRDIAQPGAFDKVMSVGKFDGVAHTAAPVPSGASILSGASTLKDDFNAATEGTLNILRSIKDHGHTVKRVVFTSSAMAASQLEAGVKHTEAHWNEKSLKIVEEKGDMASDLERYMASKVLSERAAWKFVQDNEEKVNFDLVTVLPVAVIGAPINGNTTLDQLVAANLLFEGLKVPRTESQLEESPLGIVDVKDVAALHSQAFIQPGAAGHRVMASGAEPSWQDIYDALNEEPPFPGVPYGKPGVGRRPNDESLEWDMTYSQSLLGRKMTGAKEMIREAARYHQGAGWEFVRA</sequence>
<dbReference type="EMBL" id="CAJMXA010004174">
    <property type="protein sequence ID" value="CAE6536444.1"/>
    <property type="molecule type" value="Genomic_DNA"/>
</dbReference>
<keyword evidence="1" id="KW-0560">Oxidoreductase</keyword>
<dbReference type="InterPro" id="IPR001509">
    <property type="entry name" value="Epimerase_deHydtase"/>
</dbReference>
<feature type="domain" description="NAD-dependent epimerase/dehydratase" evidence="3">
    <location>
        <begin position="10"/>
        <end position="227"/>
    </location>
</feature>
<dbReference type="GO" id="GO:0016616">
    <property type="term" value="F:oxidoreductase activity, acting on the CH-OH group of donors, NAD or NADP as acceptor"/>
    <property type="evidence" value="ECO:0007669"/>
    <property type="project" value="TreeGrafter"/>
</dbReference>
<dbReference type="Gene3D" id="3.40.50.720">
    <property type="entry name" value="NAD(P)-binding Rossmann-like Domain"/>
    <property type="match status" value="1"/>
</dbReference>
<comment type="caution">
    <text evidence="4">The sequence shown here is derived from an EMBL/GenBank/DDBJ whole genome shotgun (WGS) entry which is preliminary data.</text>
</comment>
<organism evidence="4 5">
    <name type="scientific">Rhizoctonia solani</name>
    <dbReference type="NCBI Taxonomy" id="456999"/>
    <lineage>
        <taxon>Eukaryota</taxon>
        <taxon>Fungi</taxon>
        <taxon>Dikarya</taxon>
        <taxon>Basidiomycota</taxon>
        <taxon>Agaricomycotina</taxon>
        <taxon>Agaricomycetes</taxon>
        <taxon>Cantharellales</taxon>
        <taxon>Ceratobasidiaceae</taxon>
        <taxon>Rhizoctonia</taxon>
    </lineage>
</organism>
<evidence type="ECO:0000256" key="1">
    <source>
        <dbReference type="ARBA" id="ARBA00023002"/>
    </source>
</evidence>
<dbReference type="PANTHER" id="PTHR10366:SF562">
    <property type="entry name" value="ALDEHYDE REDUCTASE II (AFU_ORTHOLOGUE AFUA_1G11360)"/>
    <property type="match status" value="1"/>
</dbReference>
<dbReference type="InterPro" id="IPR050425">
    <property type="entry name" value="NAD(P)_dehydrat-like"/>
</dbReference>